<evidence type="ECO:0000256" key="5">
    <source>
        <dbReference type="PROSITE-ProRule" id="PRU00169"/>
    </source>
</evidence>
<dbReference type="CDD" id="cd00082">
    <property type="entry name" value="HisKA"/>
    <property type="match status" value="1"/>
</dbReference>
<evidence type="ECO:0000256" key="3">
    <source>
        <dbReference type="ARBA" id="ARBA00022553"/>
    </source>
</evidence>
<dbReference type="RefSeq" id="WP_075805386.1">
    <property type="nucleotide sequence ID" value="NZ_MKZO01000047.1"/>
</dbReference>
<comment type="caution">
    <text evidence="8">The sequence shown here is derived from an EMBL/GenBank/DDBJ whole genome shotgun (WGS) entry which is preliminary data.</text>
</comment>
<dbReference type="Gene3D" id="1.10.287.130">
    <property type="match status" value="1"/>
</dbReference>
<name>A0A1Q9QYZ6_PSEPU</name>
<dbReference type="InterPro" id="IPR013656">
    <property type="entry name" value="PAS_4"/>
</dbReference>
<dbReference type="PROSITE" id="PS50110">
    <property type="entry name" value="RESPONSE_REGULATORY"/>
    <property type="match status" value="1"/>
</dbReference>
<evidence type="ECO:0000259" key="7">
    <source>
        <dbReference type="PROSITE" id="PS50110"/>
    </source>
</evidence>
<dbReference type="Pfam" id="PF00512">
    <property type="entry name" value="HisKA"/>
    <property type="match status" value="1"/>
</dbReference>
<dbReference type="InterPro" id="IPR004358">
    <property type="entry name" value="Sig_transdc_His_kin-like_C"/>
</dbReference>
<dbReference type="Gene3D" id="3.30.565.10">
    <property type="entry name" value="Histidine kinase-like ATPase, C-terminal domain"/>
    <property type="match status" value="1"/>
</dbReference>
<evidence type="ECO:0000313" key="8">
    <source>
        <dbReference type="EMBL" id="OLS60262.1"/>
    </source>
</evidence>
<keyword evidence="4" id="KW-0418">Kinase</keyword>
<dbReference type="EMBL" id="MKZO01000047">
    <property type="protein sequence ID" value="OLS60262.1"/>
    <property type="molecule type" value="Genomic_DNA"/>
</dbReference>
<dbReference type="SMART" id="SM00388">
    <property type="entry name" value="HisKA"/>
    <property type="match status" value="1"/>
</dbReference>
<dbReference type="SUPFAM" id="SSF55781">
    <property type="entry name" value="GAF domain-like"/>
    <property type="match status" value="1"/>
</dbReference>
<dbReference type="Proteomes" id="UP000186736">
    <property type="component" value="Unassembled WGS sequence"/>
</dbReference>
<feature type="domain" description="Response regulatory" evidence="7">
    <location>
        <begin position="580"/>
        <end position="691"/>
    </location>
</feature>
<dbReference type="Pfam" id="PF08448">
    <property type="entry name" value="PAS_4"/>
    <property type="match status" value="1"/>
</dbReference>
<feature type="domain" description="Histidine kinase" evidence="6">
    <location>
        <begin position="344"/>
        <end position="559"/>
    </location>
</feature>
<dbReference type="Pfam" id="PF00072">
    <property type="entry name" value="Response_reg"/>
    <property type="match status" value="1"/>
</dbReference>
<dbReference type="SUPFAM" id="SSF52172">
    <property type="entry name" value="CheY-like"/>
    <property type="match status" value="1"/>
</dbReference>
<dbReference type="SMART" id="SM00448">
    <property type="entry name" value="REC"/>
    <property type="match status" value="1"/>
</dbReference>
<evidence type="ECO:0000313" key="9">
    <source>
        <dbReference type="Proteomes" id="UP000186736"/>
    </source>
</evidence>
<keyword evidence="4" id="KW-0808">Transferase</keyword>
<dbReference type="EC" id="2.7.13.3" evidence="2"/>
<accession>A0A1Q9QYZ6</accession>
<dbReference type="Gene3D" id="3.40.50.2300">
    <property type="match status" value="1"/>
</dbReference>
<dbReference type="InterPro" id="IPR036890">
    <property type="entry name" value="HATPase_C_sf"/>
</dbReference>
<dbReference type="PROSITE" id="PS50109">
    <property type="entry name" value="HIS_KIN"/>
    <property type="match status" value="1"/>
</dbReference>
<evidence type="ECO:0000256" key="4">
    <source>
        <dbReference type="ARBA" id="ARBA00022777"/>
    </source>
</evidence>
<dbReference type="SUPFAM" id="SSF55874">
    <property type="entry name" value="ATPase domain of HSP90 chaperone/DNA topoisomerase II/histidine kinase"/>
    <property type="match status" value="1"/>
</dbReference>
<dbReference type="GO" id="GO:0000155">
    <property type="term" value="F:phosphorelay sensor kinase activity"/>
    <property type="evidence" value="ECO:0007669"/>
    <property type="project" value="InterPro"/>
</dbReference>
<dbReference type="InterPro" id="IPR003661">
    <property type="entry name" value="HisK_dim/P_dom"/>
</dbReference>
<keyword evidence="3 5" id="KW-0597">Phosphoprotein</keyword>
<protein>
    <recommendedName>
        <fullName evidence="2">histidine kinase</fullName>
        <ecNumber evidence="2">2.7.13.3</ecNumber>
    </recommendedName>
</protein>
<organism evidence="8 9">
    <name type="scientific">Pseudomonas putida</name>
    <name type="common">Arthrobacter siderocapsulatus</name>
    <dbReference type="NCBI Taxonomy" id="303"/>
    <lineage>
        <taxon>Bacteria</taxon>
        <taxon>Pseudomonadati</taxon>
        <taxon>Pseudomonadota</taxon>
        <taxon>Gammaproteobacteria</taxon>
        <taxon>Pseudomonadales</taxon>
        <taxon>Pseudomonadaceae</taxon>
        <taxon>Pseudomonas</taxon>
    </lineage>
</organism>
<dbReference type="InterPro" id="IPR036097">
    <property type="entry name" value="HisK_dim/P_sf"/>
</dbReference>
<proteinExistence type="predicted"/>
<evidence type="ECO:0000259" key="6">
    <source>
        <dbReference type="PROSITE" id="PS50109"/>
    </source>
</evidence>
<dbReference type="InterPro" id="IPR003594">
    <property type="entry name" value="HATPase_dom"/>
</dbReference>
<reference evidence="8 9" key="1">
    <citation type="submission" date="2016-10" db="EMBL/GenBank/DDBJ databases">
        <title>Genome Sequence of Pseudomonas putida GM4FR.</title>
        <authorList>
            <person name="Poehlein A."/>
            <person name="Wemheuer F."/>
            <person name="Hollensteiner J."/>
            <person name="Wemheuer B."/>
        </authorList>
    </citation>
    <scope>NUCLEOTIDE SEQUENCE [LARGE SCALE GENOMIC DNA]</scope>
    <source>
        <strain evidence="8 9">GM4FR</strain>
    </source>
</reference>
<sequence>MKSSHGNPLRGCTTLAPDFLGNGDAISGLLQALDWQDSPLGPPHGWSPGLQAVMGTLLAAQAQIVLFWGPQYVALYNEAYAPTIGAKHPHALGRPAVEHWSELWDDLEPLLRGVRETGQTFSASDRPFYIERSGVGETAWFDVSYSAVREGDGAVGGVLCIVTETTRRVQFQRRQAFLLELGAALRGLEDPEAIRDLACGRLRQEVNASGVFLVEDAMSVEDQFCVEDALQGSPPASVQMPVLRAGKLEAMLSVDFARPRVLCEDECLLIEECARLTWDAISHARAQRALQASSAHLQATFAEMLALNESLEERVAAIIAEREAAIVELHEARKMEMIGQLSGGIAHDFNNMLTPIITSLELIQRRPDDQQRTARLTQGALQAAERARNLVGRLLSFARRQTLTPQTVALASLMAEMSELIAHSLGPTIQIDMQVAEDLPTVVVDPHQLELAVLNLVVNARDAMAQGGRLLIAAGRGEPPEGVAGPQLWLKVSDSGCGMSADVLRRCAEPFFSTKGMGRGTGLGLSMVQGLAGQSGGGMEIQSWPGRGTHVTLWLPVGEVAQEGQDEFGDTVPLARRLNRVLLVDDEEIVRHATTLQLRDLGYKVTEADGPVQARRLIEEGLALDILVTDQIMADETGSRFARDLRQTRADLPVLIITGYANLPPQALHDFEVLRKPFRRVELARSLARLLGGS</sequence>
<dbReference type="PRINTS" id="PR00344">
    <property type="entry name" value="BCTRLSENSOR"/>
</dbReference>
<feature type="modified residue" description="4-aspartylphosphate" evidence="5">
    <location>
        <position position="630"/>
    </location>
</feature>
<dbReference type="InterPro" id="IPR005467">
    <property type="entry name" value="His_kinase_dom"/>
</dbReference>
<dbReference type="AlphaFoldDB" id="A0A1Q9QYZ6"/>
<dbReference type="SMART" id="SM00387">
    <property type="entry name" value="HATPase_c"/>
    <property type="match status" value="1"/>
</dbReference>
<dbReference type="SUPFAM" id="SSF55785">
    <property type="entry name" value="PYP-like sensor domain (PAS domain)"/>
    <property type="match status" value="1"/>
</dbReference>
<evidence type="ECO:0000256" key="1">
    <source>
        <dbReference type="ARBA" id="ARBA00000085"/>
    </source>
</evidence>
<gene>
    <name evidence="8" type="ORF">PSEMO_46730</name>
</gene>
<dbReference type="InterPro" id="IPR011006">
    <property type="entry name" value="CheY-like_superfamily"/>
</dbReference>
<dbReference type="PANTHER" id="PTHR43065:SF42">
    <property type="entry name" value="TWO-COMPONENT SENSOR PPRA"/>
    <property type="match status" value="1"/>
</dbReference>
<comment type="catalytic activity">
    <reaction evidence="1">
        <text>ATP + protein L-histidine = ADP + protein N-phospho-L-histidine.</text>
        <dbReference type="EC" id="2.7.13.3"/>
    </reaction>
</comment>
<dbReference type="SUPFAM" id="SSF47384">
    <property type="entry name" value="Homodimeric domain of signal transducing histidine kinase"/>
    <property type="match status" value="1"/>
</dbReference>
<dbReference type="InterPro" id="IPR035965">
    <property type="entry name" value="PAS-like_dom_sf"/>
</dbReference>
<dbReference type="InterPro" id="IPR001789">
    <property type="entry name" value="Sig_transdc_resp-reg_receiver"/>
</dbReference>
<evidence type="ECO:0000256" key="2">
    <source>
        <dbReference type="ARBA" id="ARBA00012438"/>
    </source>
</evidence>
<dbReference type="PANTHER" id="PTHR43065">
    <property type="entry name" value="SENSOR HISTIDINE KINASE"/>
    <property type="match status" value="1"/>
</dbReference>
<dbReference type="Pfam" id="PF02518">
    <property type="entry name" value="HATPase_c"/>
    <property type="match status" value="1"/>
</dbReference>
<dbReference type="Gene3D" id="3.30.450.20">
    <property type="entry name" value="PAS domain"/>
    <property type="match status" value="1"/>
</dbReference>